<dbReference type="EMBL" id="CP119062">
    <property type="protein sequence ID" value="WEL37844.1"/>
    <property type="molecule type" value="Genomic_DNA"/>
</dbReference>
<name>A0ABY8CG50_ENCHE</name>
<accession>A0ABY8CG50</accession>
<gene>
    <name evidence="3" type="ORF">PFJ87_01g00980</name>
</gene>
<proteinExistence type="predicted"/>
<evidence type="ECO:0000256" key="1">
    <source>
        <dbReference type="SAM" id="MobiDB-lite"/>
    </source>
</evidence>
<evidence type="ECO:0000256" key="2">
    <source>
        <dbReference type="SAM" id="Phobius"/>
    </source>
</evidence>
<keyword evidence="2" id="KW-1133">Transmembrane helix</keyword>
<evidence type="ECO:0000313" key="3">
    <source>
        <dbReference type="EMBL" id="WEL37844.1"/>
    </source>
</evidence>
<reference evidence="3 4" key="1">
    <citation type="submission" date="2023-02" db="EMBL/GenBank/DDBJ databases">
        <title>Encephalitozoon hellem ATCC 50451 complete genome.</title>
        <authorList>
            <person name="Mascarenhas dos Santos A.C."/>
            <person name="Julian A.T."/>
            <person name="Pombert J.-F."/>
        </authorList>
    </citation>
    <scope>NUCLEOTIDE SEQUENCE [LARGE SCALE GENOMIC DNA]</scope>
    <source>
        <strain evidence="3 4">ATCC 50451</strain>
    </source>
</reference>
<organism evidence="3 4">
    <name type="scientific">Encephalitozoon hellem</name>
    <name type="common">Microsporidian parasite</name>
    <dbReference type="NCBI Taxonomy" id="27973"/>
    <lineage>
        <taxon>Eukaryota</taxon>
        <taxon>Fungi</taxon>
        <taxon>Fungi incertae sedis</taxon>
        <taxon>Microsporidia</taxon>
        <taxon>Unikaryonidae</taxon>
        <taxon>Encephalitozoon</taxon>
    </lineage>
</organism>
<feature type="compositionally biased region" description="Basic and acidic residues" evidence="1">
    <location>
        <begin position="1"/>
        <end position="10"/>
    </location>
</feature>
<sequence>MLMGKLEEFPSLKSPSGNEANPFRRRKRKLILYSLYLFSIIVMCRLANTFYWLYTLDLNKLCLNKVVYDTKTWKKIEVGISLENSESPIHVKFTDVTANLFSMSTDGIESPLLSLRIPGANIAKHKNILFNGDIYVENFNRRNMLESRFSVNFVIKIDAKMYPRLCFIRFPFHSSQTLSLGSSISRPGKEVVFKHVCAGMKDGYLLLEGEVDSSKFNVPKFVVIRSREIVVNFGGGEGPRTLTIGPIEVDGTMFMEPLIVKISISEEWGDELRRSLVRVLRGDEVCVKVDDFYFKNHDDGTPEERIRLGIGIGFNAKNSKDYDITFMKKNVKSTPLSAPVIILRNVVGRENPGLNIYINKDALPCIEYYSFLAIPSKPVSGSVHLNGCCIGGIEVEVGNTDKHFVLLCTFLEFDSLKILKAFKMRRKKDLRVVLNSDVGFGVLVNNVGVAWDLSENLYLFYKDERYDFLSSEKSKDSINVRHVISNASGSLRVDTAVVFSPIRKNSVGFLQLNLHGFSLSLANAGINARINVSDTNILYQNTNEPFCRRLFGKLTVHTRVEDTLDCILRSIEYVGDDPVEDDEQQGLQLGKICLRYDDGKPNELGKHFFSITIPEDSRSRDMGASIQNIVRVVGGIRFSLVADTRDMSFGPVHPVVVEIGNSKLRYLKRGKEACLDVIGGIDVSVSFSHPYDLVALWMCDVDVVCDEKDYMARTIKSIVAKAMRKRDGRAVEKHVCNKDLVFKSRLKKMKSCSPRFEHVYEGVTEISIPIEMFNSAGIEFDIPRVGVAAFDVCNENSHYRGIASVETLPCSYYEFEGSEYRSFGILYRFSELSLDNALVSICLINGNKLSSPTVIEHTLFRKIMADIRNEFTKVKGKSTLAAEISSTSNWKIRSIGKTVTSDEDTWTLRVFSDKLKDLVFSKVPNLLLDSFYEVLPSGMRFVVDIDKDVVEILIESHKRNPWRYEEAGSESEGPFYEILDLKFSRFLFSETVKYKFQTVEDTQTNKNRAMLERPYRDPFTDTAEYKDWCITSKFGFQANITNDGVICIPKVRFSMPIVFSLVSIFPPYVPFVPDMNGLGMYVEFPLPFDLRIPSPELPVEVTFVSKSNDKELGRLGFGTIVSSPNIFFITISIPPTSYALSLGETLKRYKKGRKRDYPTIQQDVSISIFVNGVKAHECLNRIVVEAQEFSGLLHSLVFLEKRLFSFTGTIARKIQRSLRESKKKQPRALGNQ</sequence>
<evidence type="ECO:0000313" key="4">
    <source>
        <dbReference type="Proteomes" id="UP001217963"/>
    </source>
</evidence>
<keyword evidence="2" id="KW-0472">Membrane</keyword>
<keyword evidence="2" id="KW-0812">Transmembrane</keyword>
<protein>
    <submittedName>
        <fullName evidence="3">Uncharacterized protein</fullName>
    </submittedName>
</protein>
<feature type="region of interest" description="Disordered" evidence="1">
    <location>
        <begin position="1"/>
        <end position="20"/>
    </location>
</feature>
<feature type="transmembrane region" description="Helical" evidence="2">
    <location>
        <begin position="30"/>
        <end position="54"/>
    </location>
</feature>
<keyword evidence="4" id="KW-1185">Reference proteome</keyword>
<dbReference type="Proteomes" id="UP001217963">
    <property type="component" value="Chromosome I"/>
</dbReference>